<feature type="domain" description="Beta-ketoacyl-[acyl-carrier-protein] synthase III C-terminal" evidence="2">
    <location>
        <begin position="215"/>
        <end position="294"/>
    </location>
</feature>
<evidence type="ECO:0000256" key="1">
    <source>
        <dbReference type="ARBA" id="ARBA00022679"/>
    </source>
</evidence>
<evidence type="ECO:0000259" key="2">
    <source>
        <dbReference type="Pfam" id="PF08541"/>
    </source>
</evidence>
<evidence type="ECO:0000313" key="4">
    <source>
        <dbReference type="Proteomes" id="UP000503018"/>
    </source>
</evidence>
<dbReference type="SUPFAM" id="SSF53901">
    <property type="entry name" value="Thiolase-like"/>
    <property type="match status" value="2"/>
</dbReference>
<dbReference type="InterPro" id="IPR013747">
    <property type="entry name" value="ACP_syn_III_C"/>
</dbReference>
<dbReference type="SUPFAM" id="SSF50249">
    <property type="entry name" value="Nucleic acid-binding proteins"/>
    <property type="match status" value="1"/>
</dbReference>
<keyword evidence="1" id="KW-0808">Transferase</keyword>
<dbReference type="InterPro" id="IPR012340">
    <property type="entry name" value="NA-bd_OB-fold"/>
</dbReference>
<dbReference type="AlphaFoldDB" id="A0A6M4AR77"/>
<evidence type="ECO:0000313" key="3">
    <source>
        <dbReference type="EMBL" id="QJQ31513.1"/>
    </source>
</evidence>
<dbReference type="KEGG" id="slan:GV829_02820"/>
<dbReference type="EMBL" id="CP053015">
    <property type="protein sequence ID" value="QJQ31513.1"/>
    <property type="molecule type" value="Genomic_DNA"/>
</dbReference>
<dbReference type="GO" id="GO:0016746">
    <property type="term" value="F:acyltransferase activity"/>
    <property type="evidence" value="ECO:0007669"/>
    <property type="project" value="UniProtKB-KW"/>
</dbReference>
<dbReference type="Gene3D" id="3.40.47.10">
    <property type="match status" value="2"/>
</dbReference>
<protein>
    <submittedName>
        <fullName evidence="3">3-hydroxy-3-methylglutaryl CoA synthase</fullName>
    </submittedName>
</protein>
<name>A0A6M4AR77_9SPHN</name>
<organism evidence="3 4">
    <name type="scientific">Sphingomonas lacunae</name>
    <dbReference type="NCBI Taxonomy" id="2698828"/>
    <lineage>
        <taxon>Bacteria</taxon>
        <taxon>Pseudomonadati</taxon>
        <taxon>Pseudomonadota</taxon>
        <taxon>Alphaproteobacteria</taxon>
        <taxon>Sphingomonadales</taxon>
        <taxon>Sphingomonadaceae</taxon>
        <taxon>Sphingomonas</taxon>
    </lineage>
</organism>
<dbReference type="RefSeq" id="WP_169943733.1">
    <property type="nucleotide sequence ID" value="NZ_CP053015.1"/>
</dbReference>
<accession>A0A6M4AR77</accession>
<dbReference type="InterPro" id="IPR016039">
    <property type="entry name" value="Thiolase-like"/>
</dbReference>
<keyword evidence="4" id="KW-1185">Reference proteome</keyword>
<gene>
    <name evidence="3" type="ORF">GV829_02820</name>
</gene>
<sequence length="481" mass="51313">MSDVGLHGFGAYVPITRLQRSAIHAANGWFAGGLKGLAKGEKAVGSWDEDPITMAVEAARDMLGEGERSVDSITLASTTHVFADRQNTGVVKEALNLDDTTGALDAGGSQRAGTSSLIAALDAAAAGKRTLHLAAERLVPNPASEREMLAGDAAAALLVGPGAGIARLIASHSVTADFVDHFRETGENADYDWEARWVRDEGFGKIAVPAIRDALAKAGIQGDKVNHFIAPIAVRGVPEMLAKQAGIPVEAIADTLGAAIGHAGAAQATLMLTATLEKARTGDILCLIGFGQGCDVLLFEATGAIGSAKPRLGVSGWLARRQASDNYMKYLFHRGLVPLEKGARAEFDSKTALTAMWRNRKAVMGLVGGRCTKTGTVQFPKTEISVNPNDHGVRTQEDYPLAEIPARVMTYTADVLAFSPEPPDCYGNIEFEGGGRMMAQFIDMPADALEVGKELRMMFRIKSMDEQRHFRRYFWKAAPAH</sequence>
<proteinExistence type="predicted"/>
<reference evidence="3 4" key="1">
    <citation type="submission" date="2020-01" db="EMBL/GenBank/DDBJ databases">
        <title>Sphingomonas sp. strain CSW-10.</title>
        <authorList>
            <person name="Chen W.-M."/>
        </authorList>
    </citation>
    <scope>NUCLEOTIDE SEQUENCE [LARGE SCALE GENOMIC DNA]</scope>
    <source>
        <strain evidence="3 4">CSW-10</strain>
    </source>
</reference>
<dbReference type="Proteomes" id="UP000503018">
    <property type="component" value="Chromosome"/>
</dbReference>
<dbReference type="Pfam" id="PF08541">
    <property type="entry name" value="ACP_syn_III_C"/>
    <property type="match status" value="1"/>
</dbReference>